<sequence>MRNGYTKKVIVIGAGLGGLSAAIRLAHAGFDVTVLEQQATTGGKLQRIEADGYRFDRGPSTITMISRFEQVFASVGRQLHDYVSLYPLVPRTRNIFADGSVVDLSDTPESMEDQIALYCPEDAIAYRSFRAEAARLYHISEQRFLNQLPLRWQDKWNPAMGIAFASIRPFTSLHQLLKRYFRHPNTLAMFGRYATYVGSSPYRAPAIFAMLAHVEAELGVYGVKGGTYSLAEAFVCLAEELGVRIQTGVRIQRIMIRQEKAVGVETEAGEQSADLVIANSDVLTVYSELIEDQVRRLVDAQTIAKFEPSLSGYVQLIGIRRQYKQLLHHTVFFPADYKKEFEAIFSKCLTPADPTIYICNPAMSDPEVAPAGGSSLFVLVNAPYISDAWNWAEQEQGYSELVLSKLETLGIEGLRQAEVRLSYTPRQLQSDTSAFRGAIYGISSNSARQTFFRPGNRDRHIDGLWFVGGTTHPGGGTPVVTQSGQLVAAQIIKLYKE</sequence>
<reference evidence="12" key="1">
    <citation type="journal article" date="2014" name="Int. J. Syst. Evol. Microbiol.">
        <title>Complete genome sequence of Corynebacterium casei LMG S-19264T (=DSM 44701T), isolated from a smear-ripened cheese.</title>
        <authorList>
            <consortium name="US DOE Joint Genome Institute (JGI-PGF)"/>
            <person name="Walter F."/>
            <person name="Albersmeier A."/>
            <person name="Kalinowski J."/>
            <person name="Ruckert C."/>
        </authorList>
    </citation>
    <scope>NUCLEOTIDE SEQUENCE</scope>
    <source>
        <strain evidence="12">CGMCC 1.12987</strain>
    </source>
</reference>
<dbReference type="Proteomes" id="UP000644756">
    <property type="component" value="Unassembled WGS sequence"/>
</dbReference>
<keyword evidence="2 10" id="KW-0125">Carotenoid biosynthesis</keyword>
<keyword evidence="13" id="KW-1185">Reference proteome</keyword>
<evidence type="ECO:0000256" key="10">
    <source>
        <dbReference type="RuleBase" id="RU362075"/>
    </source>
</evidence>
<evidence type="ECO:0000256" key="2">
    <source>
        <dbReference type="ARBA" id="ARBA00022746"/>
    </source>
</evidence>
<accession>A0A917G371</accession>
<dbReference type="NCBIfam" id="TIGR02734">
    <property type="entry name" value="crtI_fam"/>
    <property type="match status" value="1"/>
</dbReference>
<dbReference type="GO" id="GO:0016491">
    <property type="term" value="F:oxidoreductase activity"/>
    <property type="evidence" value="ECO:0007669"/>
    <property type="project" value="UniProtKB-KW"/>
</dbReference>
<dbReference type="Gene3D" id="3.50.50.60">
    <property type="entry name" value="FAD/NAD(P)-binding domain"/>
    <property type="match status" value="2"/>
</dbReference>
<comment type="similarity">
    <text evidence="5">Belongs to the carotenoid/retinoid oxidoreductase family. CrtP subfamily.</text>
</comment>
<feature type="domain" description="Amine oxidase" evidence="11">
    <location>
        <begin position="16"/>
        <end position="492"/>
    </location>
</feature>
<proteinExistence type="inferred from homology"/>
<dbReference type="RefSeq" id="WP_229725531.1">
    <property type="nucleotide sequence ID" value="NZ_BMGR01000016.1"/>
</dbReference>
<organism evidence="12 13">
    <name type="scientific">Paenibacillus abyssi</name>
    <dbReference type="NCBI Taxonomy" id="1340531"/>
    <lineage>
        <taxon>Bacteria</taxon>
        <taxon>Bacillati</taxon>
        <taxon>Bacillota</taxon>
        <taxon>Bacilli</taxon>
        <taxon>Bacillales</taxon>
        <taxon>Paenibacillaceae</taxon>
        <taxon>Paenibacillus</taxon>
    </lineage>
</organism>
<evidence type="ECO:0000256" key="5">
    <source>
        <dbReference type="ARBA" id="ARBA00038194"/>
    </source>
</evidence>
<evidence type="ECO:0000313" key="12">
    <source>
        <dbReference type="EMBL" id="GGG20727.1"/>
    </source>
</evidence>
<evidence type="ECO:0000256" key="4">
    <source>
        <dbReference type="ARBA" id="ARBA00037901"/>
    </source>
</evidence>
<gene>
    <name evidence="12" type="primary">crtP</name>
    <name evidence="12" type="ORF">GCM10010916_41820</name>
</gene>
<dbReference type="InterPro" id="IPR036188">
    <property type="entry name" value="FAD/NAD-bd_sf"/>
</dbReference>
<dbReference type="InterPro" id="IPR014105">
    <property type="entry name" value="Carotenoid/retinoid_OxRdtase"/>
</dbReference>
<dbReference type="EMBL" id="BMGR01000016">
    <property type="protein sequence ID" value="GGG20727.1"/>
    <property type="molecule type" value="Genomic_DNA"/>
</dbReference>
<evidence type="ECO:0000313" key="13">
    <source>
        <dbReference type="Proteomes" id="UP000644756"/>
    </source>
</evidence>
<keyword evidence="3 10" id="KW-0560">Oxidoreductase</keyword>
<dbReference type="Pfam" id="PF01593">
    <property type="entry name" value="Amino_oxidase"/>
    <property type="match status" value="1"/>
</dbReference>
<evidence type="ECO:0000256" key="3">
    <source>
        <dbReference type="ARBA" id="ARBA00023002"/>
    </source>
</evidence>
<name>A0A917G371_9BACL</name>
<evidence type="ECO:0000256" key="1">
    <source>
        <dbReference type="ARBA" id="ARBA00001974"/>
    </source>
</evidence>
<dbReference type="InterPro" id="IPR002937">
    <property type="entry name" value="Amino_oxidase"/>
</dbReference>
<comment type="caution">
    <text evidence="12">The sequence shown here is derived from an EMBL/GenBank/DDBJ whole genome shotgun (WGS) entry which is preliminary data.</text>
</comment>
<dbReference type="AlphaFoldDB" id="A0A917G371"/>
<evidence type="ECO:0000256" key="7">
    <source>
        <dbReference type="ARBA" id="ARBA00041900"/>
    </source>
</evidence>
<evidence type="ECO:0000259" key="11">
    <source>
        <dbReference type="Pfam" id="PF01593"/>
    </source>
</evidence>
<dbReference type="SUPFAM" id="SSF51905">
    <property type="entry name" value="FAD/NAD(P)-binding domain"/>
    <property type="match status" value="1"/>
</dbReference>
<comment type="catalytic activity">
    <reaction evidence="9">
        <text>all-trans-4,4'-diaponeurosporene + 2 AH2 + 2 O2 = 4,4'-diaponeurosporenal + 2 A + 3 H2O</text>
        <dbReference type="Rhea" id="RHEA:56104"/>
        <dbReference type="ChEBI" id="CHEBI:13193"/>
        <dbReference type="ChEBI" id="CHEBI:15377"/>
        <dbReference type="ChEBI" id="CHEBI:15379"/>
        <dbReference type="ChEBI" id="CHEBI:17499"/>
        <dbReference type="ChEBI" id="CHEBI:62743"/>
        <dbReference type="ChEBI" id="CHEBI:79065"/>
    </reaction>
</comment>
<dbReference type="PANTHER" id="PTHR43734:SF7">
    <property type="entry name" value="4,4'-DIAPONEUROSPORENE OXYGENASE"/>
    <property type="match status" value="1"/>
</dbReference>
<comment type="cofactor">
    <cofactor evidence="1">
        <name>FAD</name>
        <dbReference type="ChEBI" id="CHEBI:57692"/>
    </cofactor>
</comment>
<evidence type="ECO:0000256" key="9">
    <source>
        <dbReference type="ARBA" id="ARBA00048532"/>
    </source>
</evidence>
<comment type="pathway">
    <text evidence="4">Carotenoid biosynthesis; staphyloxanthin biosynthesis; staphyloxanthin from farnesyl diphosphate: step 3/5.</text>
</comment>
<reference evidence="12" key="2">
    <citation type="submission" date="2020-09" db="EMBL/GenBank/DDBJ databases">
        <authorList>
            <person name="Sun Q."/>
            <person name="Zhou Y."/>
        </authorList>
    </citation>
    <scope>NUCLEOTIDE SEQUENCE</scope>
    <source>
        <strain evidence="12">CGMCC 1.12987</strain>
    </source>
</reference>
<evidence type="ECO:0000256" key="8">
    <source>
        <dbReference type="ARBA" id="ARBA00042619"/>
    </source>
</evidence>
<evidence type="ECO:0000256" key="6">
    <source>
        <dbReference type="ARBA" id="ARBA00039159"/>
    </source>
</evidence>
<dbReference type="PANTHER" id="PTHR43734">
    <property type="entry name" value="PHYTOENE DESATURASE"/>
    <property type="match status" value="1"/>
</dbReference>
<dbReference type="GO" id="GO:0016117">
    <property type="term" value="P:carotenoid biosynthetic process"/>
    <property type="evidence" value="ECO:0007669"/>
    <property type="project" value="UniProtKB-KW"/>
</dbReference>
<protein>
    <recommendedName>
        <fullName evidence="6">4,4'-diaponeurosporene oxygenase</fullName>
    </recommendedName>
    <alternativeName>
        <fullName evidence="7">4,4'-diaponeurosporene oxidase</fullName>
    </alternativeName>
    <alternativeName>
        <fullName evidence="8">Carotenoid oxidase</fullName>
    </alternativeName>
</protein>